<evidence type="ECO:0000313" key="8">
    <source>
        <dbReference type="Proteomes" id="UP001626550"/>
    </source>
</evidence>
<keyword evidence="3 4" id="KW-0440">LIM domain</keyword>
<dbReference type="PANTHER" id="PTHR24219:SF4">
    <property type="entry name" value="LIM DOMAIN-CONTAINING PROTEIN JUB"/>
    <property type="match status" value="1"/>
</dbReference>
<evidence type="ECO:0000256" key="4">
    <source>
        <dbReference type="PROSITE-ProRule" id="PRU00125"/>
    </source>
</evidence>
<feature type="compositionally biased region" description="Polar residues" evidence="5">
    <location>
        <begin position="229"/>
        <end position="243"/>
    </location>
</feature>
<dbReference type="PROSITE" id="PS00478">
    <property type="entry name" value="LIM_DOMAIN_1"/>
    <property type="match status" value="1"/>
</dbReference>
<dbReference type="GO" id="GO:0046872">
    <property type="term" value="F:metal ion binding"/>
    <property type="evidence" value="ECO:0007669"/>
    <property type="project" value="UniProtKB-KW"/>
</dbReference>
<evidence type="ECO:0000256" key="2">
    <source>
        <dbReference type="ARBA" id="ARBA00022833"/>
    </source>
</evidence>
<feature type="compositionally biased region" description="Low complexity" evidence="5">
    <location>
        <begin position="218"/>
        <end position="228"/>
    </location>
</feature>
<name>A0ABD2Q0Y1_9PLAT</name>
<reference evidence="7 8" key="1">
    <citation type="submission" date="2024-11" db="EMBL/GenBank/DDBJ databases">
        <title>Adaptive evolution of stress response genes in parasites aligns with host niche diversity.</title>
        <authorList>
            <person name="Hahn C."/>
            <person name="Resl P."/>
        </authorList>
    </citation>
    <scope>NUCLEOTIDE SEQUENCE [LARGE SCALE GENOMIC DNA]</scope>
    <source>
        <strain evidence="7">EGGRZ-B1_66</strain>
        <tissue evidence="7">Body</tissue>
    </source>
</reference>
<dbReference type="EMBL" id="JBJKFK010001563">
    <property type="protein sequence ID" value="KAL3312762.1"/>
    <property type="molecule type" value="Genomic_DNA"/>
</dbReference>
<organism evidence="7 8">
    <name type="scientific">Cichlidogyrus casuarinus</name>
    <dbReference type="NCBI Taxonomy" id="1844966"/>
    <lineage>
        <taxon>Eukaryota</taxon>
        <taxon>Metazoa</taxon>
        <taxon>Spiralia</taxon>
        <taxon>Lophotrochozoa</taxon>
        <taxon>Platyhelminthes</taxon>
        <taxon>Monogenea</taxon>
        <taxon>Monopisthocotylea</taxon>
        <taxon>Dactylogyridea</taxon>
        <taxon>Ancyrocephalidae</taxon>
        <taxon>Cichlidogyrus</taxon>
    </lineage>
</organism>
<feature type="region of interest" description="Disordered" evidence="5">
    <location>
        <begin position="213"/>
        <end position="243"/>
    </location>
</feature>
<evidence type="ECO:0000259" key="6">
    <source>
        <dbReference type="PROSITE" id="PS50023"/>
    </source>
</evidence>
<dbReference type="InterPro" id="IPR047172">
    <property type="entry name" value="Ajuba-like"/>
</dbReference>
<evidence type="ECO:0000256" key="3">
    <source>
        <dbReference type="ARBA" id="ARBA00023038"/>
    </source>
</evidence>
<dbReference type="AlphaFoldDB" id="A0ABD2Q0Y1"/>
<dbReference type="Pfam" id="PF00412">
    <property type="entry name" value="LIM"/>
    <property type="match status" value="2"/>
</dbReference>
<evidence type="ECO:0000256" key="5">
    <source>
        <dbReference type="SAM" id="MobiDB-lite"/>
    </source>
</evidence>
<dbReference type="PROSITE" id="PS50023">
    <property type="entry name" value="LIM_DOMAIN_2"/>
    <property type="match status" value="2"/>
</dbReference>
<gene>
    <name evidence="7" type="ORF">Ciccas_008640</name>
</gene>
<feature type="domain" description="LIM zinc-binding" evidence="6">
    <location>
        <begin position="104"/>
        <end position="164"/>
    </location>
</feature>
<evidence type="ECO:0000313" key="7">
    <source>
        <dbReference type="EMBL" id="KAL3312762.1"/>
    </source>
</evidence>
<keyword evidence="1 4" id="KW-0479">Metal-binding</keyword>
<dbReference type="SUPFAM" id="SSF57716">
    <property type="entry name" value="Glucocorticoid receptor-like (DNA-binding domain)"/>
    <property type="match status" value="2"/>
</dbReference>
<dbReference type="Gene3D" id="2.10.110.10">
    <property type="entry name" value="Cysteine Rich Protein"/>
    <property type="match status" value="2"/>
</dbReference>
<protein>
    <recommendedName>
        <fullName evidence="6">LIM zinc-binding domain-containing protein</fullName>
    </recommendedName>
</protein>
<dbReference type="PANTHER" id="PTHR24219">
    <property type="entry name" value="LIM DOMAIN-CONTAINING PROTEIN JUB"/>
    <property type="match status" value="1"/>
</dbReference>
<dbReference type="InterPro" id="IPR001781">
    <property type="entry name" value="Znf_LIM"/>
</dbReference>
<sequence length="243" mass="26168">MARIVNASSASASLTPANVTRTALGNCAECGLRITSLADACEAMGCIYHNSCFVCCCCRRSLRGKVFYKDQSKVYCEEDYLVSALSVCCLVLFLQYCGFQRTAEKCVVCGHIIAELILQALGQYYHPGCFRCTICNEALEDLPFTVDDMGAIYCMKDYALVHSPRCAKCGMPILPAGSSASLLNVNPTVHLHCLGCHIAKIGATPASGQDYQSLPRYSTSNSTSTTSSPIGKNSPTGNWFSKS</sequence>
<comment type="caution">
    <text evidence="7">The sequence shown here is derived from an EMBL/GenBank/DDBJ whole genome shotgun (WGS) entry which is preliminary data.</text>
</comment>
<dbReference type="SMART" id="SM00132">
    <property type="entry name" value="LIM"/>
    <property type="match status" value="2"/>
</dbReference>
<dbReference type="Proteomes" id="UP001626550">
    <property type="component" value="Unassembled WGS sequence"/>
</dbReference>
<accession>A0ABD2Q0Y1</accession>
<keyword evidence="8" id="KW-1185">Reference proteome</keyword>
<evidence type="ECO:0000256" key="1">
    <source>
        <dbReference type="ARBA" id="ARBA00022723"/>
    </source>
</evidence>
<keyword evidence="2 4" id="KW-0862">Zinc</keyword>
<proteinExistence type="predicted"/>
<feature type="domain" description="LIM zinc-binding" evidence="6">
    <location>
        <begin position="25"/>
        <end position="86"/>
    </location>
</feature>